<keyword evidence="3" id="KW-0804">Transcription</keyword>
<evidence type="ECO:0000256" key="4">
    <source>
        <dbReference type="SAM" id="MobiDB-lite"/>
    </source>
</evidence>
<feature type="compositionally biased region" description="Basic and acidic residues" evidence="4">
    <location>
        <begin position="95"/>
        <end position="109"/>
    </location>
</feature>
<dbReference type="InterPro" id="IPR051081">
    <property type="entry name" value="HTH_MetalResp_TranReg"/>
</dbReference>
<dbReference type="InterPro" id="IPR036388">
    <property type="entry name" value="WH-like_DNA-bd_sf"/>
</dbReference>
<accession>A0ABZ1W3F9</accession>
<dbReference type="InterPro" id="IPR001845">
    <property type="entry name" value="HTH_ArsR_DNA-bd_dom"/>
</dbReference>
<keyword evidence="7" id="KW-1185">Reference proteome</keyword>
<dbReference type="RefSeq" id="WP_329499999.1">
    <property type="nucleotide sequence ID" value="NZ_CP108460.1"/>
</dbReference>
<dbReference type="NCBIfam" id="NF033788">
    <property type="entry name" value="HTH_metalloreg"/>
    <property type="match status" value="1"/>
</dbReference>
<keyword evidence="2" id="KW-0238">DNA-binding</keyword>
<feature type="compositionally biased region" description="Pro residues" evidence="4">
    <location>
        <begin position="120"/>
        <end position="131"/>
    </location>
</feature>
<dbReference type="PRINTS" id="PR00778">
    <property type="entry name" value="HTHARSR"/>
</dbReference>
<evidence type="ECO:0000256" key="1">
    <source>
        <dbReference type="ARBA" id="ARBA00023015"/>
    </source>
</evidence>
<feature type="domain" description="HTH arsR-type" evidence="5">
    <location>
        <begin position="1"/>
        <end position="93"/>
    </location>
</feature>
<evidence type="ECO:0000256" key="3">
    <source>
        <dbReference type="ARBA" id="ARBA00023163"/>
    </source>
</evidence>
<protein>
    <submittedName>
        <fullName evidence="6">Metalloregulator ArsR/SmtB family transcription factor</fullName>
    </submittedName>
</protein>
<keyword evidence="1" id="KW-0805">Transcription regulation</keyword>
<dbReference type="CDD" id="cd00090">
    <property type="entry name" value="HTH_ARSR"/>
    <property type="match status" value="1"/>
</dbReference>
<organism evidence="6 7">
    <name type="scientific">Kitasatospora herbaricolor</name>
    <dbReference type="NCBI Taxonomy" id="68217"/>
    <lineage>
        <taxon>Bacteria</taxon>
        <taxon>Bacillati</taxon>
        <taxon>Actinomycetota</taxon>
        <taxon>Actinomycetes</taxon>
        <taxon>Kitasatosporales</taxon>
        <taxon>Streptomycetaceae</taxon>
        <taxon>Kitasatospora</taxon>
    </lineage>
</organism>
<dbReference type="InterPro" id="IPR036390">
    <property type="entry name" value="WH_DNA-bd_sf"/>
</dbReference>
<feature type="region of interest" description="Disordered" evidence="4">
    <location>
        <begin position="94"/>
        <end position="131"/>
    </location>
</feature>
<dbReference type="PANTHER" id="PTHR33154">
    <property type="entry name" value="TRANSCRIPTIONAL REGULATOR, ARSR FAMILY"/>
    <property type="match status" value="1"/>
</dbReference>
<evidence type="ECO:0000256" key="2">
    <source>
        <dbReference type="ARBA" id="ARBA00023125"/>
    </source>
</evidence>
<gene>
    <name evidence="6" type="ORF">OG469_07485</name>
</gene>
<name>A0ABZ1W3F9_9ACTN</name>
<dbReference type="SMART" id="SM00418">
    <property type="entry name" value="HTH_ARSR"/>
    <property type="match status" value="1"/>
</dbReference>
<proteinExistence type="predicted"/>
<evidence type="ECO:0000259" key="5">
    <source>
        <dbReference type="PROSITE" id="PS50987"/>
    </source>
</evidence>
<evidence type="ECO:0000313" key="6">
    <source>
        <dbReference type="EMBL" id="WUS55370.1"/>
    </source>
</evidence>
<dbReference type="EMBL" id="CP108482">
    <property type="protein sequence ID" value="WUS55370.1"/>
    <property type="molecule type" value="Genomic_DNA"/>
</dbReference>
<dbReference type="InterPro" id="IPR011991">
    <property type="entry name" value="ArsR-like_HTH"/>
</dbReference>
<dbReference type="Proteomes" id="UP001432014">
    <property type="component" value="Chromosome"/>
</dbReference>
<reference evidence="6 7" key="1">
    <citation type="submission" date="2022-10" db="EMBL/GenBank/DDBJ databases">
        <title>The complete genomes of actinobacterial strains from the NBC collection.</title>
        <authorList>
            <person name="Joergensen T.S."/>
            <person name="Alvarez Arevalo M."/>
            <person name="Sterndorff E.B."/>
            <person name="Faurdal D."/>
            <person name="Vuksanovic O."/>
            <person name="Mourched A.-S."/>
            <person name="Charusanti P."/>
            <person name="Shaw S."/>
            <person name="Blin K."/>
            <person name="Weber T."/>
        </authorList>
    </citation>
    <scope>NUCLEOTIDE SEQUENCE [LARGE SCALE GENOMIC DNA]</scope>
    <source>
        <strain evidence="6 7">NBC_01247</strain>
    </source>
</reference>
<dbReference type="Pfam" id="PF12840">
    <property type="entry name" value="HTH_20"/>
    <property type="match status" value="1"/>
</dbReference>
<dbReference type="SUPFAM" id="SSF46785">
    <property type="entry name" value="Winged helix' DNA-binding domain"/>
    <property type="match status" value="1"/>
</dbReference>
<dbReference type="PANTHER" id="PTHR33154:SF33">
    <property type="entry name" value="TRANSCRIPTIONAL REPRESSOR SDPR"/>
    <property type="match status" value="1"/>
</dbReference>
<sequence length="131" mass="14829">MDAVRVVAEPRRRAILWLIWDEELSAGEIAERFDVTFGAVSQHLKVLRDAGLVTLRQEGRKRYYRADRDAMGPLATYLQAMWADRLDALAELAEQAERAAGTEDPERAERARRRTAGPNRPHPGPREGPQP</sequence>
<dbReference type="Gene3D" id="1.10.10.10">
    <property type="entry name" value="Winged helix-like DNA-binding domain superfamily/Winged helix DNA-binding domain"/>
    <property type="match status" value="1"/>
</dbReference>
<evidence type="ECO:0000313" key="7">
    <source>
        <dbReference type="Proteomes" id="UP001432014"/>
    </source>
</evidence>
<dbReference type="PROSITE" id="PS50987">
    <property type="entry name" value="HTH_ARSR_2"/>
    <property type="match status" value="1"/>
</dbReference>